<protein>
    <submittedName>
        <fullName evidence="1">RecX family transcriptional regulator</fullName>
    </submittedName>
</protein>
<gene>
    <name evidence="1" type="ORF">AWL63_11750</name>
</gene>
<dbReference type="Proteomes" id="UP000094256">
    <property type="component" value="Chromosome"/>
</dbReference>
<proteinExistence type="predicted"/>
<name>A0A1B3ZAU4_9SPHN</name>
<dbReference type="AlphaFoldDB" id="A0A1B3ZAU4"/>
<dbReference type="EMBL" id="CP014168">
    <property type="protein sequence ID" value="AOH84541.1"/>
    <property type="molecule type" value="Genomic_DNA"/>
</dbReference>
<dbReference type="OrthoDB" id="7432442at2"/>
<evidence type="ECO:0000313" key="1">
    <source>
        <dbReference type="EMBL" id="AOH84541.1"/>
    </source>
</evidence>
<reference evidence="1 2" key="1">
    <citation type="submission" date="2016-01" db="EMBL/GenBank/DDBJ databases">
        <title>Complete genome and mega plasmid sequence of Sphingomonas panacis DCY99 elicits systemic resistance in rice to Xanthomonas oryzae.</title>
        <authorList>
            <person name="Kim Y.J."/>
            <person name="Yang D.C."/>
            <person name="Sing P."/>
        </authorList>
    </citation>
    <scope>NUCLEOTIDE SEQUENCE [LARGE SCALE GENOMIC DNA]</scope>
    <source>
        <strain evidence="1 2">DCY99</strain>
    </source>
</reference>
<evidence type="ECO:0000313" key="2">
    <source>
        <dbReference type="Proteomes" id="UP000094256"/>
    </source>
</evidence>
<dbReference type="RefSeq" id="WP_069205093.1">
    <property type="nucleotide sequence ID" value="NZ_CP014168.1"/>
</dbReference>
<dbReference type="STRING" id="1560345.AWL63_11750"/>
<organism evidence="1 2">
    <name type="scientific">Sphingomonas panacis</name>
    <dbReference type="NCBI Taxonomy" id="1560345"/>
    <lineage>
        <taxon>Bacteria</taxon>
        <taxon>Pseudomonadati</taxon>
        <taxon>Pseudomonadota</taxon>
        <taxon>Alphaproteobacteria</taxon>
        <taxon>Sphingomonadales</taxon>
        <taxon>Sphingomonadaceae</taxon>
        <taxon>Sphingomonas</taxon>
    </lineage>
</organism>
<accession>A0A1B3ZAU4</accession>
<dbReference type="KEGG" id="span:AWL63_11750"/>
<sequence length="179" mass="19363">MSRATPEERRRSAPPLDAAALERLALRYVERFATTRGRLSAYLNRKIRERGWEGEPPDPAALAERLAELGYIDDRAFGEAKAGAMLRRGLGRRRVAGALRAAGIGPEDAAAIAPSVAAGALAAALAFARRRRIGPFAADIADRALREKQITAMIRAGHDMDIARKIVKMVPGEGLEVLE</sequence>
<keyword evidence="2" id="KW-1185">Reference proteome</keyword>